<gene>
    <name evidence="3" type="ORF">PCAL00307_LOCUS18599</name>
    <name evidence="4" type="ORF">PECAL_3P16330</name>
</gene>
<reference evidence="3" key="1">
    <citation type="submission" date="2021-01" db="EMBL/GenBank/DDBJ databases">
        <authorList>
            <person name="Corre E."/>
            <person name="Pelletier E."/>
            <person name="Niang G."/>
            <person name="Scheremetjew M."/>
            <person name="Finn R."/>
            <person name="Kale V."/>
            <person name="Holt S."/>
            <person name="Cochrane G."/>
            <person name="Meng A."/>
            <person name="Brown T."/>
            <person name="Cohen L."/>
        </authorList>
    </citation>
    <scope>NUCLEOTIDE SEQUENCE</scope>
    <source>
        <strain evidence="3">CCMP1756</strain>
    </source>
</reference>
<reference evidence="4" key="2">
    <citation type="submission" date="2021-11" db="EMBL/GenBank/DDBJ databases">
        <authorList>
            <consortium name="Genoscope - CEA"/>
            <person name="William W."/>
        </authorList>
    </citation>
    <scope>NUCLEOTIDE SEQUENCE</scope>
</reference>
<dbReference type="EMBL" id="HBIW01021582">
    <property type="protein sequence ID" value="CAE0703152.1"/>
    <property type="molecule type" value="Transcribed_RNA"/>
</dbReference>
<keyword evidence="1" id="KW-0175">Coiled coil</keyword>
<evidence type="ECO:0000256" key="1">
    <source>
        <dbReference type="SAM" id="Coils"/>
    </source>
</evidence>
<dbReference type="EMBL" id="CAKKNE010000003">
    <property type="protein sequence ID" value="CAH0371681.1"/>
    <property type="molecule type" value="Genomic_DNA"/>
</dbReference>
<evidence type="ECO:0000256" key="2">
    <source>
        <dbReference type="SAM" id="MobiDB-lite"/>
    </source>
</evidence>
<accession>A0A7S4A4F4</accession>
<evidence type="ECO:0000313" key="4">
    <source>
        <dbReference type="EMBL" id="CAH0371681.1"/>
    </source>
</evidence>
<feature type="coiled-coil region" evidence="1">
    <location>
        <begin position="100"/>
        <end position="134"/>
    </location>
</feature>
<feature type="region of interest" description="Disordered" evidence="2">
    <location>
        <begin position="198"/>
        <end position="221"/>
    </location>
</feature>
<organism evidence="3">
    <name type="scientific">Pelagomonas calceolata</name>
    <dbReference type="NCBI Taxonomy" id="35677"/>
    <lineage>
        <taxon>Eukaryota</taxon>
        <taxon>Sar</taxon>
        <taxon>Stramenopiles</taxon>
        <taxon>Ochrophyta</taxon>
        <taxon>Pelagophyceae</taxon>
        <taxon>Pelagomonadales</taxon>
        <taxon>Pelagomonadaceae</taxon>
        <taxon>Pelagomonas</taxon>
    </lineage>
</organism>
<dbReference type="Proteomes" id="UP000789595">
    <property type="component" value="Unassembled WGS sequence"/>
</dbReference>
<proteinExistence type="predicted"/>
<evidence type="ECO:0000313" key="5">
    <source>
        <dbReference type="Proteomes" id="UP000789595"/>
    </source>
</evidence>
<keyword evidence="5" id="KW-1185">Reference proteome</keyword>
<dbReference type="AlphaFoldDB" id="A0A7S4A4F4"/>
<sequence length="243" mass="26294">MPKPAKKAKTTKKDVALLEDTLREAPFVPDEGPGDSLLALPGGTRSRGVSPGAFAAIKAALEQCAEEVGADFGPEERQWINRIRDGALRRLEPDVAAARREAKRRLLAELAQEAAEERAKLAELRLQTARARDEVAACRAVAAARIMAGADIPSTPAVPPVTPEEKQTFDRDCDAVEKAYDDCAAGVPRIRDLIASSEEELARRRRGEAPLPPPPQLKPPAERLADHLSREETLADFVADGED</sequence>
<name>A0A7S4A4F4_9STRA</name>
<evidence type="ECO:0000313" key="3">
    <source>
        <dbReference type="EMBL" id="CAE0703152.1"/>
    </source>
</evidence>
<protein>
    <submittedName>
        <fullName evidence="3">Uncharacterized protein</fullName>
    </submittedName>
</protein>